<dbReference type="Pfam" id="PF22933">
    <property type="entry name" value="ComC_SSD"/>
    <property type="match status" value="1"/>
</dbReference>
<dbReference type="Proteomes" id="UP001344447">
    <property type="component" value="Unassembled WGS sequence"/>
</dbReference>
<feature type="disulfide bond" evidence="1">
    <location>
        <begin position="739"/>
        <end position="749"/>
    </location>
</feature>
<evidence type="ECO:0000256" key="1">
    <source>
        <dbReference type="PROSITE-ProRule" id="PRU00076"/>
    </source>
</evidence>
<dbReference type="InterPro" id="IPR000742">
    <property type="entry name" value="EGF"/>
</dbReference>
<dbReference type="InterPro" id="IPR053331">
    <property type="entry name" value="EGF-like_comC"/>
</dbReference>
<keyword evidence="1" id="KW-1015">Disulfide bond</keyword>
<dbReference type="EMBL" id="JAVFKY010000005">
    <property type="protein sequence ID" value="KAK5575636.1"/>
    <property type="molecule type" value="Genomic_DNA"/>
</dbReference>
<evidence type="ECO:0000259" key="4">
    <source>
        <dbReference type="PROSITE" id="PS50026"/>
    </source>
</evidence>
<reference evidence="5 6" key="1">
    <citation type="submission" date="2023-11" db="EMBL/GenBank/DDBJ databases">
        <title>Dfirmibasis_genome.</title>
        <authorList>
            <person name="Edelbroek B."/>
            <person name="Kjellin J."/>
            <person name="Jerlstrom-Hultqvist J."/>
            <person name="Soderbom F."/>
        </authorList>
    </citation>
    <scope>NUCLEOTIDE SEQUENCE [LARGE SCALE GENOMIC DNA]</scope>
    <source>
        <strain evidence="5 6">TNS-C-14</strain>
    </source>
</reference>
<dbReference type="InterPro" id="IPR054484">
    <property type="entry name" value="ComC_SSD"/>
</dbReference>
<dbReference type="PANTHER" id="PTHR24032">
    <property type="entry name" value="EGF-LIKE DOMAIN-CONTAINING PROTEIN-RELATED-RELATED"/>
    <property type="match status" value="1"/>
</dbReference>
<dbReference type="Gene3D" id="2.60.40.10">
    <property type="entry name" value="Immunoglobulins"/>
    <property type="match status" value="1"/>
</dbReference>
<feature type="transmembrane region" description="Helical" evidence="2">
    <location>
        <begin position="1025"/>
        <end position="1049"/>
    </location>
</feature>
<comment type="caution">
    <text evidence="1">Lacks conserved residue(s) required for the propagation of feature annotation.</text>
</comment>
<dbReference type="PROSITE" id="PS50026">
    <property type="entry name" value="EGF_3"/>
    <property type="match status" value="1"/>
</dbReference>
<keyword evidence="2" id="KW-0472">Membrane</keyword>
<dbReference type="InterPro" id="IPR057014">
    <property type="entry name" value="B-sand_ComC_1st"/>
</dbReference>
<evidence type="ECO:0000256" key="3">
    <source>
        <dbReference type="SAM" id="SignalP"/>
    </source>
</evidence>
<dbReference type="InterPro" id="IPR057015">
    <property type="entry name" value="B-sand_ComC_2nd"/>
</dbReference>
<sequence>MSKFIVFISLLFLIVISIPSNLAVTLNNNDYQCLDSIVYLYKINTFSTNSTGQYIFCNGIPLIDCDGNGNLNGTVTLISSSQTSIDLDPSYFTCLGNFITLDLTGFNVPTNFFQQKLSCSSIIYRESIFVDKLILLLTMPKYQSIEINSESFGGSTLKLSSLIGLGSFKLSGSTINLQNDLVVDLNSLTILELEICNFVNFSFFKALQKVNLTITPCFTDQFSLLPTISSKQIIITAYKVVLPISVVNFTTLNCTYMTIDGQVEQPTSMINLLPITKEYTLTVIGAPLLNFNGLYPFIVGPSVEVKLYNCSIASVQPFSQFGSQNLYIYNSIGSSQLGEFSGSIKYIDFSNNSITSTIDSSWCGTQISIANNFMNGIIPSCFSCYLNSPKSPINPIFPTMYDRFIGNNFKNFDKNLECTTFAPRVDALSDTRGIIVYGTDIGYEPSFWDIGANVVGYTVLVVGKKYLVHTATPLANKDRIVIHFSQPTDQILTFPTRDNYTSPITSAAQFLNLTILSITGEFFSSYRGYSFQTFKVNGIQCEISSTNFTNVLCSFPNTNGFAIDLNVLETTVGNLTTKYIIKTQPSFDNNKQCPNNCNDTIGICNLSIGICEVPHFVCLNNCTNINQGTCSGDNGICSCVVGKWFGDDCSLPYHYISSADSTTINGGETSLYGFFGTTHTNLSVKIGDQQCSPITFNSSSSIKCIAPKGSGIKNIEVAQNGYSYVGVNIYKYINPIIECPNKCSNNGICNSTTGICKCNIGYGLYDCSAVINTNGVGIGNNNNNINNNAGINTTIDTGSSSTNIIDNQTKFQIYFKSLKEIDYNNKVVNEYPLLKNWSFNNTNTKESNLYEFKQLINGTNGCIVKSVIEEIKNENGKQFTFAGTTFNVDAGSIKFTISISNYTYQSTLNSLQLDLISAVDQINENEDCNTKDTEIDTTDIDNQSTFSYIKISKNNKILAGRFINKVVSDSRPTFFSTTFKTVSNSVILTLNLPHCINECIIDPDFSILVDSDFKTKCGDSSSKKWLLPVVIVVPVVFVSMVIVVLAVLYKKSTSIKVILHISKLKRFSKK</sequence>
<gene>
    <name evidence="5" type="ORF">RB653_006769</name>
</gene>
<keyword evidence="2" id="KW-0812">Transmembrane</keyword>
<feature type="signal peptide" evidence="3">
    <location>
        <begin position="1"/>
        <end position="23"/>
    </location>
</feature>
<evidence type="ECO:0000256" key="2">
    <source>
        <dbReference type="SAM" id="Phobius"/>
    </source>
</evidence>
<dbReference type="InterPro" id="IPR013783">
    <property type="entry name" value="Ig-like_fold"/>
</dbReference>
<accession>A0AAN7TTJ2</accession>
<feature type="chain" id="PRO_5042960683" description="EGF-like domain-containing protein" evidence="3">
    <location>
        <begin position="24"/>
        <end position="1070"/>
    </location>
</feature>
<dbReference type="Pfam" id="PF24141">
    <property type="entry name" value="LRR_ComC"/>
    <property type="match status" value="1"/>
</dbReference>
<dbReference type="Pfam" id="PF01833">
    <property type="entry name" value="TIG"/>
    <property type="match status" value="1"/>
</dbReference>
<dbReference type="Pfam" id="PF24142">
    <property type="entry name" value="Beta-sand_ComC_1st"/>
    <property type="match status" value="1"/>
</dbReference>
<dbReference type="PROSITE" id="PS01186">
    <property type="entry name" value="EGF_2"/>
    <property type="match status" value="1"/>
</dbReference>
<name>A0AAN7TTJ2_9MYCE</name>
<keyword evidence="1" id="KW-0245">EGF-like domain</keyword>
<dbReference type="Pfam" id="PF24143">
    <property type="entry name" value="Beta-sand_ComC_2nd"/>
    <property type="match status" value="1"/>
</dbReference>
<dbReference type="AlphaFoldDB" id="A0AAN7TTJ2"/>
<proteinExistence type="predicted"/>
<keyword evidence="2" id="KW-1133">Transmembrane helix</keyword>
<feature type="disulfide bond" evidence="1">
    <location>
        <begin position="758"/>
        <end position="767"/>
    </location>
</feature>
<dbReference type="PANTHER" id="PTHR24032:SF18">
    <property type="entry name" value="EGF-LIKE DOMAIN-CONTAINING PROTEIN"/>
    <property type="match status" value="1"/>
</dbReference>
<protein>
    <recommendedName>
        <fullName evidence="4">EGF-like domain-containing protein</fullName>
    </recommendedName>
</protein>
<evidence type="ECO:0000313" key="5">
    <source>
        <dbReference type="EMBL" id="KAK5575636.1"/>
    </source>
</evidence>
<keyword evidence="3" id="KW-0732">Signal</keyword>
<comment type="caution">
    <text evidence="5">The sequence shown here is derived from an EMBL/GenBank/DDBJ whole genome shotgun (WGS) entry which is preliminary data.</text>
</comment>
<keyword evidence="6" id="KW-1185">Reference proteome</keyword>
<organism evidence="5 6">
    <name type="scientific">Dictyostelium firmibasis</name>
    <dbReference type="NCBI Taxonomy" id="79012"/>
    <lineage>
        <taxon>Eukaryota</taxon>
        <taxon>Amoebozoa</taxon>
        <taxon>Evosea</taxon>
        <taxon>Eumycetozoa</taxon>
        <taxon>Dictyostelia</taxon>
        <taxon>Dictyosteliales</taxon>
        <taxon>Dictyosteliaceae</taxon>
        <taxon>Dictyostelium</taxon>
    </lineage>
</organism>
<dbReference type="InterPro" id="IPR002909">
    <property type="entry name" value="IPT_dom"/>
</dbReference>
<feature type="domain" description="EGF-like" evidence="4">
    <location>
        <begin position="735"/>
        <end position="768"/>
    </location>
</feature>
<dbReference type="InterPro" id="IPR057013">
    <property type="entry name" value="LRR_ComC"/>
</dbReference>
<evidence type="ECO:0000313" key="6">
    <source>
        <dbReference type="Proteomes" id="UP001344447"/>
    </source>
</evidence>